<proteinExistence type="predicted"/>
<evidence type="ECO:0000259" key="5">
    <source>
        <dbReference type="PROSITE" id="PS50995"/>
    </source>
</evidence>
<name>A0A4P9UUL0_METBY</name>
<dbReference type="AlphaFoldDB" id="A0A4P9UUL0"/>
<dbReference type="OrthoDB" id="5522755at2"/>
<dbReference type="Gene3D" id="1.10.10.10">
    <property type="entry name" value="Winged helix-like DNA-binding domain superfamily/Winged helix DNA-binding domain"/>
    <property type="match status" value="1"/>
</dbReference>
<feature type="domain" description="HTH marR-type" evidence="5">
    <location>
        <begin position="3"/>
        <end position="140"/>
    </location>
</feature>
<dbReference type="InterPro" id="IPR023187">
    <property type="entry name" value="Tscrpt_reg_MarR-type_CS"/>
</dbReference>
<sequence length="191" mass="21599">MQELNTFKLIDRISTLVRSEERKKYTALGLQPIQGQILDYLAQCNSMSDTPAAVAEYFGLTKGTVSQSLQVLERKGYIEKNPNEQDRRILHLRLSAAGESVLKEIQACDIYPATEQAIPKEQFDALNQALLSTLLALQKANNLKSFGVCYSCYYFLELDQHYHCDLTQQPLNQHAAVKICREHVLFEGSGK</sequence>
<evidence type="ECO:0000256" key="1">
    <source>
        <dbReference type="ARBA" id="ARBA00004496"/>
    </source>
</evidence>
<keyword evidence="2" id="KW-0805">Transcription regulation</keyword>
<dbReference type="Pfam" id="PF12802">
    <property type="entry name" value="MarR_2"/>
    <property type="match status" value="1"/>
</dbReference>
<organism evidence="6 7">
    <name type="scientific">Methylotuvimicrobium buryatense</name>
    <name type="common">Methylomicrobium buryatense</name>
    <dbReference type="NCBI Taxonomy" id="95641"/>
    <lineage>
        <taxon>Bacteria</taxon>
        <taxon>Pseudomonadati</taxon>
        <taxon>Pseudomonadota</taxon>
        <taxon>Gammaproteobacteria</taxon>
        <taxon>Methylococcales</taxon>
        <taxon>Methylococcaceae</taxon>
        <taxon>Methylotuvimicrobium</taxon>
    </lineage>
</organism>
<dbReference type="PROSITE" id="PS01117">
    <property type="entry name" value="HTH_MARR_1"/>
    <property type="match status" value="1"/>
</dbReference>
<accession>A0A4P9UUL0</accession>
<dbReference type="SUPFAM" id="SSF46785">
    <property type="entry name" value="Winged helix' DNA-binding domain"/>
    <property type="match status" value="1"/>
</dbReference>
<dbReference type="InterPro" id="IPR036390">
    <property type="entry name" value="WH_DNA-bd_sf"/>
</dbReference>
<evidence type="ECO:0000313" key="7">
    <source>
        <dbReference type="Proteomes" id="UP000305881"/>
    </source>
</evidence>
<dbReference type="CDD" id="cd00090">
    <property type="entry name" value="HTH_ARSR"/>
    <property type="match status" value="1"/>
</dbReference>
<evidence type="ECO:0000313" key="6">
    <source>
        <dbReference type="EMBL" id="QCW84400.1"/>
    </source>
</evidence>
<dbReference type="PANTHER" id="PTHR33164:SF5">
    <property type="entry name" value="ORGANIC HYDROPEROXIDE RESISTANCE TRANSCRIPTIONAL REGULATOR"/>
    <property type="match status" value="1"/>
</dbReference>
<keyword evidence="3" id="KW-0238">DNA-binding</keyword>
<evidence type="ECO:0000256" key="4">
    <source>
        <dbReference type="ARBA" id="ARBA00023163"/>
    </source>
</evidence>
<dbReference type="GO" id="GO:0005737">
    <property type="term" value="C:cytoplasm"/>
    <property type="evidence" value="ECO:0007669"/>
    <property type="project" value="UniProtKB-SubCell"/>
</dbReference>
<dbReference type="InterPro" id="IPR000835">
    <property type="entry name" value="HTH_MarR-typ"/>
</dbReference>
<dbReference type="PROSITE" id="PS50995">
    <property type="entry name" value="HTH_MARR_2"/>
    <property type="match status" value="1"/>
</dbReference>
<dbReference type="RefSeq" id="WP_017841710.1">
    <property type="nucleotide sequence ID" value="NZ_CP035467.1"/>
</dbReference>
<dbReference type="GO" id="GO:0003700">
    <property type="term" value="F:DNA-binding transcription factor activity"/>
    <property type="evidence" value="ECO:0007669"/>
    <property type="project" value="InterPro"/>
</dbReference>
<dbReference type="SMART" id="SM00347">
    <property type="entry name" value="HTH_MARR"/>
    <property type="match status" value="1"/>
</dbReference>
<dbReference type="InterPro" id="IPR036388">
    <property type="entry name" value="WH-like_DNA-bd_sf"/>
</dbReference>
<dbReference type="InterPro" id="IPR039422">
    <property type="entry name" value="MarR/SlyA-like"/>
</dbReference>
<keyword evidence="7" id="KW-1185">Reference proteome</keyword>
<dbReference type="EMBL" id="CP035467">
    <property type="protein sequence ID" value="QCW84400.1"/>
    <property type="molecule type" value="Genomic_DNA"/>
</dbReference>
<dbReference type="PANTHER" id="PTHR33164">
    <property type="entry name" value="TRANSCRIPTIONAL REGULATOR, MARR FAMILY"/>
    <property type="match status" value="1"/>
</dbReference>
<keyword evidence="4" id="KW-0804">Transcription</keyword>
<dbReference type="Proteomes" id="UP000305881">
    <property type="component" value="Chromosome"/>
</dbReference>
<evidence type="ECO:0000256" key="3">
    <source>
        <dbReference type="ARBA" id="ARBA00023125"/>
    </source>
</evidence>
<dbReference type="GO" id="GO:0006950">
    <property type="term" value="P:response to stress"/>
    <property type="evidence" value="ECO:0007669"/>
    <property type="project" value="TreeGrafter"/>
</dbReference>
<dbReference type="KEGG" id="mbur:EQU24_20810"/>
<dbReference type="GO" id="GO:0003677">
    <property type="term" value="F:DNA binding"/>
    <property type="evidence" value="ECO:0007669"/>
    <property type="project" value="UniProtKB-KW"/>
</dbReference>
<gene>
    <name evidence="6" type="ORF">EQU24_20810</name>
</gene>
<evidence type="ECO:0000256" key="2">
    <source>
        <dbReference type="ARBA" id="ARBA00023015"/>
    </source>
</evidence>
<comment type="subcellular location">
    <subcellularLocation>
        <location evidence="1">Cytoplasm</location>
    </subcellularLocation>
</comment>
<dbReference type="InterPro" id="IPR011991">
    <property type="entry name" value="ArsR-like_HTH"/>
</dbReference>
<dbReference type="STRING" id="675511.GCA_000341735_03266"/>
<protein>
    <submittedName>
        <fullName evidence="6">MarR family transcriptional regulator</fullName>
    </submittedName>
</protein>
<reference evidence="7" key="1">
    <citation type="journal article" date="2019" name="J. Bacteriol.">
        <title>A Mutagenic Screen Identifies a TonB-Dependent Receptor Required for the Lanthanide Metal Switch in the Type I Methanotroph 'Methylotuvimicrobium buryatense' 5GB1C.</title>
        <authorList>
            <person name="Groom J.D."/>
            <person name="Ford S.M."/>
            <person name="Pesesky M.W."/>
            <person name="Lidstrom M.E."/>
        </authorList>
    </citation>
    <scope>NUCLEOTIDE SEQUENCE [LARGE SCALE GENOMIC DNA]</scope>
    <source>
        <strain evidence="7">5GB1C</strain>
    </source>
</reference>
<dbReference type="PRINTS" id="PR00598">
    <property type="entry name" value="HTHMARR"/>
</dbReference>